<evidence type="ECO:0000313" key="3">
    <source>
        <dbReference type="Proteomes" id="UP000029381"/>
    </source>
</evidence>
<reference evidence="2 3" key="1">
    <citation type="submission" date="2014-08" db="EMBL/GenBank/DDBJ databases">
        <title>Genome sequence of Tetragenococcus muriaticus.</title>
        <authorList>
            <person name="Chuea-nongthon C."/>
            <person name="Rodtong S."/>
            <person name="Yongsawatdigul J."/>
            <person name="Steele J.L."/>
            <person name="Liu X.-y."/>
            <person name="Speers J."/>
            <person name="Glasner J.D."/>
            <person name="Neeno-Eckwall E.C."/>
        </authorList>
    </citation>
    <scope>NUCLEOTIDE SEQUENCE [LARGE SCALE GENOMIC DNA]</scope>
    <source>
        <strain evidence="2 3">3MR10-3</strain>
    </source>
</reference>
<dbReference type="PATRIC" id="fig|1302648.3.peg.2"/>
<keyword evidence="1" id="KW-0472">Membrane</keyword>
<evidence type="ECO:0000256" key="1">
    <source>
        <dbReference type="SAM" id="Phobius"/>
    </source>
</evidence>
<organism evidence="2 3">
    <name type="scientific">Tetragenococcus muriaticus 3MR10-3</name>
    <dbReference type="NCBI Taxonomy" id="1302648"/>
    <lineage>
        <taxon>Bacteria</taxon>
        <taxon>Bacillati</taxon>
        <taxon>Bacillota</taxon>
        <taxon>Bacilli</taxon>
        <taxon>Lactobacillales</taxon>
        <taxon>Enterococcaceae</taxon>
        <taxon>Tetragenococcus</taxon>
    </lineage>
</organism>
<evidence type="ECO:0000313" key="2">
    <source>
        <dbReference type="EMBL" id="KFN93267.1"/>
    </source>
</evidence>
<name>A0A091CA39_9ENTE</name>
<keyword evidence="3" id="KW-1185">Reference proteome</keyword>
<proteinExistence type="predicted"/>
<keyword evidence="1" id="KW-0812">Transmembrane</keyword>
<sequence length="54" mass="5865">MAFVGIIIGAGFASGQEILQYFTSFGIWGIIGTIVSVFIFGFFGFVIVDMGQFF</sequence>
<keyword evidence="1" id="KW-1133">Transmembrane helix</keyword>
<dbReference type="EMBL" id="JPVT01000003">
    <property type="protein sequence ID" value="KFN93267.1"/>
    <property type="molecule type" value="Genomic_DNA"/>
</dbReference>
<dbReference type="AlphaFoldDB" id="A0A091CA39"/>
<dbReference type="Proteomes" id="UP000029381">
    <property type="component" value="Unassembled WGS sequence"/>
</dbReference>
<feature type="transmembrane region" description="Helical" evidence="1">
    <location>
        <begin position="25"/>
        <end position="48"/>
    </location>
</feature>
<gene>
    <name evidence="2" type="ORF">TMU3MR103_0002</name>
</gene>
<comment type="caution">
    <text evidence="2">The sequence shown here is derived from an EMBL/GenBank/DDBJ whole genome shotgun (WGS) entry which is preliminary data.</text>
</comment>
<protein>
    <submittedName>
        <fullName evidence="2">Uncharacterized protein</fullName>
    </submittedName>
</protein>
<accession>A0A091CA39</accession>